<accession>A0A4Y8IU93</accession>
<dbReference type="GO" id="GO:0005975">
    <property type="term" value="P:carbohydrate metabolic process"/>
    <property type="evidence" value="ECO:0007669"/>
    <property type="project" value="InterPro"/>
</dbReference>
<dbReference type="EMBL" id="SOPW01000002">
    <property type="protein sequence ID" value="TFB24496.1"/>
    <property type="molecule type" value="Genomic_DNA"/>
</dbReference>
<dbReference type="NCBIfam" id="NF003740">
    <property type="entry name" value="PRK05337.1"/>
    <property type="match status" value="1"/>
</dbReference>
<sequence length="514" mass="56939">MMVFGFKGVTASDEIKYLIREYHIGGVILFGRNIGTPEEILNLTRELQLEAKNAGYERPLLICIDQENGAVRRLGEGATIMPGAMLLGATGKPELAYEAGKVTGRELRALGINWNLAPVVDVNNNPLNPVIGVRSFGEEPEKVADFASEAVRGMQESGVMTTIKHFPGHGDTNVDSHLDLPVINHGMDRLERVELVPFKACLEKGADTVMSAHVYFPTIEPEQNRPATLSKRVITGLLREKLGFDRVVTTDCMEMDAIAKGIGTPQGGVEAVKAGIDLVMVSHLHDQQEKTIELIVESIKNGDISKEHINQSLTRINRLKDKYLNWNDIETNDEVHSSVGSDEHHKVADFIYKNGITVAQGELPINLAEEQKVLVVYPKNDYAALVEDKRYSTMTLGERFKEIHQQTDILEMDNPISNTQIKELMDKVSDYDLIVLGTLNASLDEPQQHLLKELEKVKVPIVAIAIRSPYDVKLLEFTQATLCTYEFSQPALQTAIEAIVGQTTVNGKLPVTIK</sequence>
<evidence type="ECO:0000259" key="4">
    <source>
        <dbReference type="Pfam" id="PF00933"/>
    </source>
</evidence>
<keyword evidence="2 5" id="KW-0378">Hydrolase</keyword>
<dbReference type="Proteomes" id="UP000297975">
    <property type="component" value="Unassembled WGS sequence"/>
</dbReference>
<name>A0A4Y8IU93_9BACI</name>
<evidence type="ECO:0000256" key="2">
    <source>
        <dbReference type="ARBA" id="ARBA00022801"/>
    </source>
</evidence>
<dbReference type="InterPro" id="IPR017853">
    <property type="entry name" value="GH"/>
</dbReference>
<dbReference type="GO" id="GO:0009254">
    <property type="term" value="P:peptidoglycan turnover"/>
    <property type="evidence" value="ECO:0007669"/>
    <property type="project" value="TreeGrafter"/>
</dbReference>
<feature type="domain" description="Glycoside hydrolase family 3 N-terminal" evidence="4">
    <location>
        <begin position="10"/>
        <end position="319"/>
    </location>
</feature>
<dbReference type="Pfam" id="PF00933">
    <property type="entry name" value="Glyco_hydro_3"/>
    <property type="match status" value="1"/>
</dbReference>
<dbReference type="AlphaFoldDB" id="A0A4Y8IU93"/>
<dbReference type="EC" id="3.2.1.52" evidence="5"/>
<keyword evidence="6" id="KW-1185">Reference proteome</keyword>
<comment type="caution">
    <text evidence="5">The sequence shown here is derived from an EMBL/GenBank/DDBJ whole genome shotgun (WGS) entry which is preliminary data.</text>
</comment>
<dbReference type="Gene3D" id="3.20.20.300">
    <property type="entry name" value="Glycoside hydrolase, family 3, N-terminal domain"/>
    <property type="match status" value="1"/>
</dbReference>
<dbReference type="Gene3D" id="3.40.50.1700">
    <property type="entry name" value="Glycoside hydrolase family 3 C-terminal domain"/>
    <property type="match status" value="1"/>
</dbReference>
<protein>
    <submittedName>
        <fullName evidence="5">Beta-N-acetylhexosaminidase</fullName>
        <ecNumber evidence="5">3.2.1.52</ecNumber>
    </submittedName>
</protein>
<dbReference type="OrthoDB" id="9805821at2"/>
<dbReference type="InterPro" id="IPR050226">
    <property type="entry name" value="NagZ_Beta-hexosaminidase"/>
</dbReference>
<comment type="similarity">
    <text evidence="1">Belongs to the glycosyl hydrolase 3 family.</text>
</comment>
<gene>
    <name evidence="5" type="primary">nagZ</name>
    <name evidence="5" type="ORF">E3U55_02645</name>
</gene>
<dbReference type="GO" id="GO:0004563">
    <property type="term" value="F:beta-N-acetylhexosaminidase activity"/>
    <property type="evidence" value="ECO:0007669"/>
    <property type="project" value="UniProtKB-EC"/>
</dbReference>
<dbReference type="PANTHER" id="PTHR30480">
    <property type="entry name" value="BETA-HEXOSAMINIDASE-RELATED"/>
    <property type="match status" value="1"/>
</dbReference>
<dbReference type="InterPro" id="IPR001764">
    <property type="entry name" value="Glyco_hydro_3_N"/>
</dbReference>
<keyword evidence="3 5" id="KW-0326">Glycosidase</keyword>
<evidence type="ECO:0000256" key="1">
    <source>
        <dbReference type="ARBA" id="ARBA00005336"/>
    </source>
</evidence>
<evidence type="ECO:0000313" key="5">
    <source>
        <dbReference type="EMBL" id="TFB24496.1"/>
    </source>
</evidence>
<dbReference type="SUPFAM" id="SSF51445">
    <property type="entry name" value="(Trans)glycosidases"/>
    <property type="match status" value="1"/>
</dbReference>
<dbReference type="InterPro" id="IPR036962">
    <property type="entry name" value="Glyco_hydro_3_N_sf"/>
</dbReference>
<dbReference type="InterPro" id="IPR036881">
    <property type="entry name" value="Glyco_hydro_3_C_sf"/>
</dbReference>
<reference evidence="5 6" key="1">
    <citation type="submission" date="2019-03" db="EMBL/GenBank/DDBJ databases">
        <authorList>
            <person name="He R.-H."/>
        </authorList>
    </citation>
    <scope>NUCLEOTIDE SEQUENCE [LARGE SCALE GENOMIC DNA]</scope>
    <source>
        <strain evidence="6">SH 714</strain>
    </source>
</reference>
<organism evidence="5 6">
    <name type="scientific">Filobacillus milosensis</name>
    <dbReference type="NCBI Taxonomy" id="94137"/>
    <lineage>
        <taxon>Bacteria</taxon>
        <taxon>Bacillati</taxon>
        <taxon>Bacillota</taxon>
        <taxon>Bacilli</taxon>
        <taxon>Bacillales</taxon>
        <taxon>Bacillaceae</taxon>
        <taxon>Filobacillus</taxon>
    </lineage>
</organism>
<evidence type="ECO:0000313" key="6">
    <source>
        <dbReference type="Proteomes" id="UP000297975"/>
    </source>
</evidence>
<dbReference type="PANTHER" id="PTHR30480:SF16">
    <property type="entry name" value="GLYCOSIDE HYDROLASE FAMILY 3 DOMAIN PROTEIN"/>
    <property type="match status" value="1"/>
</dbReference>
<evidence type="ECO:0000256" key="3">
    <source>
        <dbReference type="ARBA" id="ARBA00023295"/>
    </source>
</evidence>
<proteinExistence type="inferred from homology"/>